<sequence>MYGGEEWNSHLLLRYGYTLDFFERFAPLRFHGVEIPLPLIRPYHQFIRHHVDRNMFKSAYLQKRNHLWGLRSMHDVQARLQRLPKPLYSLGSEQGRDTILLCGNYADYALKYLSSQKVILLSHYLYERKSLKNKPMPKQFEVYALGEKLLFDDVPKRVRDKRKELFQTFERLYHSSRNQTRRHDILTSPSFRRWMRVQIPLMTELIHALHELIRTRPIKLIVEHTDLLPRQSILSLLARIHGLPFLLVQHHLSSDASMIPARASHYAVWGKHMSNWMINRGVDPALITESGSVRLELSAKLVVRTRSDLFSQLGWQETVPVITYMTEQYGFGINAIVMDWLVQAVRQLPILVLIKPHPDDTGAYDRFINERIRMVPESFHLQEVLQASDLILTISSTTGVEAAMLNRGVVVLQPDMPYDYHLNYNGYARHLAKAEAGAVVSSSSELTECLRRWLEEESFRSELQKKGGVFKDLTLNPDEPQPGFRVYQLIQQLLHSSGKERS</sequence>
<dbReference type="GO" id="GO:0016020">
    <property type="term" value="C:membrane"/>
    <property type="evidence" value="ECO:0007669"/>
    <property type="project" value="InterPro"/>
</dbReference>
<dbReference type="InterPro" id="IPR043148">
    <property type="entry name" value="TagF_C"/>
</dbReference>
<dbReference type="RefSeq" id="WP_163951449.1">
    <property type="nucleotide sequence ID" value="NZ_JAAIKC010000009.1"/>
</dbReference>
<protein>
    <recommendedName>
        <fullName evidence="2">Capsule polysaccharide biosynthesis protein</fullName>
    </recommendedName>
</protein>
<dbReference type="AlphaFoldDB" id="A0A6G4A3X7"/>
<comment type="caution">
    <text evidence="1">The sequence shown here is derived from an EMBL/GenBank/DDBJ whole genome shotgun (WGS) entry which is preliminary data.</text>
</comment>
<accession>A0A6G4A3X7</accession>
<name>A0A6G4A3X7_9BACL</name>
<dbReference type="SUPFAM" id="SSF53756">
    <property type="entry name" value="UDP-Glycosyltransferase/glycogen phosphorylase"/>
    <property type="match status" value="1"/>
</dbReference>
<dbReference type="GO" id="GO:0047355">
    <property type="term" value="F:CDP-glycerol glycerophosphotransferase activity"/>
    <property type="evidence" value="ECO:0007669"/>
    <property type="project" value="InterPro"/>
</dbReference>
<organism evidence="1">
    <name type="scientific">Paenibacillus sp. SYP-B3998</name>
    <dbReference type="NCBI Taxonomy" id="2678564"/>
    <lineage>
        <taxon>Bacteria</taxon>
        <taxon>Bacillati</taxon>
        <taxon>Bacillota</taxon>
        <taxon>Bacilli</taxon>
        <taxon>Bacillales</taxon>
        <taxon>Paenibacillaceae</taxon>
        <taxon>Paenibacillus</taxon>
    </lineage>
</organism>
<dbReference type="InterPro" id="IPR007554">
    <property type="entry name" value="Glycerophosphate_synth"/>
</dbReference>
<dbReference type="Pfam" id="PF04464">
    <property type="entry name" value="Glyphos_transf"/>
    <property type="match status" value="1"/>
</dbReference>
<gene>
    <name evidence="1" type="ORF">GK047_21210</name>
</gene>
<dbReference type="EMBL" id="JAAIKC010000009">
    <property type="protein sequence ID" value="NEW08521.1"/>
    <property type="molecule type" value="Genomic_DNA"/>
</dbReference>
<evidence type="ECO:0000313" key="1">
    <source>
        <dbReference type="EMBL" id="NEW08521.1"/>
    </source>
</evidence>
<proteinExistence type="predicted"/>
<evidence type="ECO:0008006" key="2">
    <source>
        <dbReference type="Google" id="ProtNLM"/>
    </source>
</evidence>
<reference evidence="1" key="1">
    <citation type="submission" date="2020-02" db="EMBL/GenBank/DDBJ databases">
        <authorList>
            <person name="Shen X.-R."/>
            <person name="Zhang Y.-X."/>
        </authorList>
    </citation>
    <scope>NUCLEOTIDE SEQUENCE</scope>
    <source>
        <strain evidence="1">SYP-B3998</strain>
    </source>
</reference>
<dbReference type="Gene3D" id="3.40.50.12580">
    <property type="match status" value="1"/>
</dbReference>